<dbReference type="InterPro" id="IPR035906">
    <property type="entry name" value="MetI-like_sf"/>
</dbReference>
<evidence type="ECO:0000256" key="4">
    <source>
        <dbReference type="ARBA" id="ARBA00022692"/>
    </source>
</evidence>
<keyword evidence="3" id="KW-1003">Cell membrane</keyword>
<name>A0A562UPR4_9ACTN</name>
<reference evidence="9 10" key="1">
    <citation type="journal article" date="2013" name="Stand. Genomic Sci.">
        <title>Genomic Encyclopedia of Type Strains, Phase I: The one thousand microbial genomes (KMG-I) project.</title>
        <authorList>
            <person name="Kyrpides N.C."/>
            <person name="Woyke T."/>
            <person name="Eisen J.A."/>
            <person name="Garrity G."/>
            <person name="Lilburn T.G."/>
            <person name="Beck B.J."/>
            <person name="Whitman W.B."/>
            <person name="Hugenholtz P."/>
            <person name="Klenk H.P."/>
        </authorList>
    </citation>
    <scope>NUCLEOTIDE SEQUENCE [LARGE SCALE GENOMIC DNA]</scope>
    <source>
        <strain evidence="9 10">DSM 45044</strain>
    </source>
</reference>
<evidence type="ECO:0000259" key="8">
    <source>
        <dbReference type="PROSITE" id="PS50928"/>
    </source>
</evidence>
<dbReference type="AlphaFoldDB" id="A0A562UPR4"/>
<keyword evidence="2 7" id="KW-0813">Transport</keyword>
<evidence type="ECO:0000256" key="3">
    <source>
        <dbReference type="ARBA" id="ARBA00022475"/>
    </source>
</evidence>
<protein>
    <submittedName>
        <fullName evidence="9">Peptide/nickel transport system permease protein</fullName>
    </submittedName>
</protein>
<dbReference type="GO" id="GO:0055085">
    <property type="term" value="P:transmembrane transport"/>
    <property type="evidence" value="ECO:0007669"/>
    <property type="project" value="InterPro"/>
</dbReference>
<dbReference type="Proteomes" id="UP000321617">
    <property type="component" value="Unassembled WGS sequence"/>
</dbReference>
<dbReference type="InterPro" id="IPR045621">
    <property type="entry name" value="BPD_transp_1_N"/>
</dbReference>
<keyword evidence="5 7" id="KW-1133">Transmembrane helix</keyword>
<dbReference type="PANTHER" id="PTHR43163:SF7">
    <property type="entry name" value="DIPEPTIDE-TRANSPORT INTEGRAL MEMBRANE PROTEIN ABC TRANSPORTER DPPB-RELATED"/>
    <property type="match status" value="1"/>
</dbReference>
<evidence type="ECO:0000256" key="1">
    <source>
        <dbReference type="ARBA" id="ARBA00004651"/>
    </source>
</evidence>
<evidence type="ECO:0000313" key="10">
    <source>
        <dbReference type="Proteomes" id="UP000321617"/>
    </source>
</evidence>
<evidence type="ECO:0000256" key="7">
    <source>
        <dbReference type="RuleBase" id="RU363032"/>
    </source>
</evidence>
<feature type="transmembrane region" description="Helical" evidence="7">
    <location>
        <begin position="255"/>
        <end position="281"/>
    </location>
</feature>
<keyword evidence="6 7" id="KW-0472">Membrane</keyword>
<dbReference type="OrthoDB" id="147688at2"/>
<dbReference type="GO" id="GO:0005886">
    <property type="term" value="C:plasma membrane"/>
    <property type="evidence" value="ECO:0007669"/>
    <property type="project" value="UniProtKB-SubCell"/>
</dbReference>
<feature type="transmembrane region" description="Helical" evidence="7">
    <location>
        <begin position="145"/>
        <end position="166"/>
    </location>
</feature>
<evidence type="ECO:0000313" key="9">
    <source>
        <dbReference type="EMBL" id="TWJ07611.1"/>
    </source>
</evidence>
<evidence type="ECO:0000256" key="2">
    <source>
        <dbReference type="ARBA" id="ARBA00022448"/>
    </source>
</evidence>
<organism evidence="9 10">
    <name type="scientific">Stackebrandtia albiflava</name>
    <dbReference type="NCBI Taxonomy" id="406432"/>
    <lineage>
        <taxon>Bacteria</taxon>
        <taxon>Bacillati</taxon>
        <taxon>Actinomycetota</taxon>
        <taxon>Actinomycetes</taxon>
        <taxon>Glycomycetales</taxon>
        <taxon>Glycomycetaceae</taxon>
        <taxon>Stackebrandtia</taxon>
    </lineage>
</organism>
<dbReference type="EMBL" id="VLLL01000011">
    <property type="protein sequence ID" value="TWJ07611.1"/>
    <property type="molecule type" value="Genomic_DNA"/>
</dbReference>
<evidence type="ECO:0000256" key="5">
    <source>
        <dbReference type="ARBA" id="ARBA00022989"/>
    </source>
</evidence>
<comment type="subcellular location">
    <subcellularLocation>
        <location evidence="1 7">Cell membrane</location>
        <topology evidence="1 7">Multi-pass membrane protein</topology>
    </subcellularLocation>
</comment>
<dbReference type="PROSITE" id="PS50928">
    <property type="entry name" value="ABC_TM1"/>
    <property type="match status" value="1"/>
</dbReference>
<comment type="caution">
    <text evidence="9">The sequence shown here is derived from an EMBL/GenBank/DDBJ whole genome shotgun (WGS) entry which is preliminary data.</text>
</comment>
<feature type="transmembrane region" description="Helical" evidence="7">
    <location>
        <begin position="301"/>
        <end position="327"/>
    </location>
</feature>
<evidence type="ECO:0000256" key="6">
    <source>
        <dbReference type="ARBA" id="ARBA00023136"/>
    </source>
</evidence>
<keyword evidence="4 7" id="KW-0812">Transmembrane</keyword>
<dbReference type="Gene3D" id="1.10.3720.10">
    <property type="entry name" value="MetI-like"/>
    <property type="match status" value="1"/>
</dbReference>
<accession>A0A562UPR4</accession>
<feature type="transmembrane region" description="Helical" evidence="7">
    <location>
        <begin position="110"/>
        <end position="133"/>
    </location>
</feature>
<dbReference type="CDD" id="cd06261">
    <property type="entry name" value="TM_PBP2"/>
    <property type="match status" value="1"/>
</dbReference>
<dbReference type="Pfam" id="PF00528">
    <property type="entry name" value="BPD_transp_1"/>
    <property type="match status" value="1"/>
</dbReference>
<feature type="domain" description="ABC transmembrane type-1" evidence="8">
    <location>
        <begin position="106"/>
        <end position="324"/>
    </location>
</feature>
<sequence>MGRYVIRRLLQAVLTLFFVLFLLHYLLSLAIQVNGNPARTFFGDKPATPEQIAAVEAKFGTDDPCLDRLGDPCLGMFQQRMADWMTLDFGTNFDGYAVTDEIVRAVPPTLILFAISTSVWVLFGVTTGVLAAMKRGRFFDYLVRAGTTFTVAVPTFLLLVITQQLVGVSLGNWARDTFGRESVLGIVFQPSYDDRYPFLSLLVPGILLGAFGIAGITRLSRTSMLENLRADFVRTAKAKGLTSRRVTIVHTLRNSLIPVITLVGFTLADALGGTVITEGIYSIPGMGGLAYNATRENDLPVVIAIVAILSVCFMVVTLLIDLLYAVLDPRIRYE</sequence>
<keyword evidence="10" id="KW-1185">Reference proteome</keyword>
<proteinExistence type="inferred from homology"/>
<dbReference type="SUPFAM" id="SSF161098">
    <property type="entry name" value="MetI-like"/>
    <property type="match status" value="1"/>
</dbReference>
<feature type="transmembrane region" description="Helical" evidence="7">
    <location>
        <begin position="198"/>
        <end position="219"/>
    </location>
</feature>
<dbReference type="Pfam" id="PF19300">
    <property type="entry name" value="BPD_transp_1_N"/>
    <property type="match status" value="1"/>
</dbReference>
<dbReference type="RefSeq" id="WP_147144403.1">
    <property type="nucleotide sequence ID" value="NZ_BAABIJ010000007.1"/>
</dbReference>
<gene>
    <name evidence="9" type="ORF">LX16_5097</name>
</gene>
<dbReference type="PANTHER" id="PTHR43163">
    <property type="entry name" value="DIPEPTIDE TRANSPORT SYSTEM PERMEASE PROTEIN DPPB-RELATED"/>
    <property type="match status" value="1"/>
</dbReference>
<comment type="similarity">
    <text evidence="7">Belongs to the binding-protein-dependent transport system permease family.</text>
</comment>
<feature type="transmembrane region" description="Helical" evidence="7">
    <location>
        <begin position="12"/>
        <end position="31"/>
    </location>
</feature>
<dbReference type="InterPro" id="IPR000515">
    <property type="entry name" value="MetI-like"/>
</dbReference>